<feature type="region of interest" description="Disordered" evidence="1">
    <location>
        <begin position="157"/>
        <end position="191"/>
    </location>
</feature>
<name>A0A0D2XAS5_FUSOF</name>
<dbReference type="CDD" id="cd12148">
    <property type="entry name" value="fungal_TF_MHR"/>
    <property type="match status" value="1"/>
</dbReference>
<feature type="compositionally biased region" description="Basic and acidic residues" evidence="1">
    <location>
        <begin position="177"/>
        <end position="189"/>
    </location>
</feature>
<sequence length="312" mass="35546">MTGTNSRIPMSYSFDLRAPIIRDSTTTVLPTTSATSPGFSCNSPEEPTTQDGQDHDDAQSQGSGKRQRRLTTTDFTRRKRAVTACQFCRVPPQTPAAGSPWTRFSAGAQYETQKASKVQPYESERLPFAALRCESLLQWPALCNIIPSDARDVDSFPLSPGYKESSPNEYLVPPTREQLRQRDDPDQGPRAEPYYAAAQKRMGLLGNTIEDIQCFVLATIFEKFAFRPLRAWYYVQQACSRLEIHLRQRGERPRVPFRQNNPADYHLEQRLFWTCFRAERIATKCPREFLIPRAASNTPGRPISWGWTDSKK</sequence>
<dbReference type="InterPro" id="IPR053181">
    <property type="entry name" value="EcdB-like_regulator"/>
</dbReference>
<evidence type="ECO:0000313" key="2">
    <source>
        <dbReference type="EnsemblFungi" id="FOXG_00991P0"/>
    </source>
</evidence>
<feature type="compositionally biased region" description="Low complexity" evidence="1">
    <location>
        <begin position="25"/>
        <end position="36"/>
    </location>
</feature>
<feature type="compositionally biased region" description="Polar residues" evidence="1">
    <location>
        <begin position="37"/>
        <end position="51"/>
    </location>
</feature>
<organism evidence="2 3">
    <name type="scientific">Fusarium oxysporum (strain Fo5176)</name>
    <name type="common">Fusarium vascular wilt</name>
    <dbReference type="NCBI Taxonomy" id="660025"/>
    <lineage>
        <taxon>Eukaryota</taxon>
        <taxon>Fungi</taxon>
        <taxon>Dikarya</taxon>
        <taxon>Ascomycota</taxon>
        <taxon>Pezizomycotina</taxon>
        <taxon>Sordariomycetes</taxon>
        <taxon>Hypocreomycetidae</taxon>
        <taxon>Hypocreales</taxon>
        <taxon>Nectriaceae</taxon>
        <taxon>Fusarium</taxon>
        <taxon>Fusarium oxysporum species complex</taxon>
    </lineage>
</organism>
<dbReference type="EnsemblFungi" id="FOXG_00991T0">
    <property type="protein sequence ID" value="FOXG_00991P0"/>
    <property type="gene ID" value="FOXG_00991"/>
</dbReference>
<evidence type="ECO:0008006" key="4">
    <source>
        <dbReference type="Google" id="ProtNLM"/>
    </source>
</evidence>
<protein>
    <recommendedName>
        <fullName evidence="4">Transcription factor domain-containing protein</fullName>
    </recommendedName>
</protein>
<accession>A0A0D2XAS5</accession>
<evidence type="ECO:0000256" key="1">
    <source>
        <dbReference type="SAM" id="MobiDB-lite"/>
    </source>
</evidence>
<feature type="compositionally biased region" description="Polar residues" evidence="1">
    <location>
        <begin position="59"/>
        <end position="74"/>
    </location>
</feature>
<proteinExistence type="predicted"/>
<evidence type="ECO:0000313" key="3">
    <source>
        <dbReference type="Proteomes" id="UP000002489"/>
    </source>
</evidence>
<dbReference type="AlphaFoldDB" id="A0A0D2XAS5"/>
<reference evidence="3" key="1">
    <citation type="journal article" date="2012" name="Mol. Plant Microbe Interact.">
        <title>A highly conserved effector in Fusarium oxysporum is required for full virulence on Arabidopsis.</title>
        <authorList>
            <person name="Thatcher L.F."/>
            <person name="Gardiner D.M."/>
            <person name="Kazan K."/>
            <person name="Manners J."/>
        </authorList>
    </citation>
    <scope>NUCLEOTIDE SEQUENCE [LARGE SCALE GENOMIC DNA]</scope>
    <source>
        <strain evidence="3">Fo5176</strain>
    </source>
</reference>
<dbReference type="PANTHER" id="PTHR47785">
    <property type="entry name" value="ZN(II)2CYS6 TRANSCRIPTION FACTOR (EUROFUNG)-RELATED-RELATED"/>
    <property type="match status" value="1"/>
</dbReference>
<feature type="region of interest" description="Disordered" evidence="1">
    <location>
        <begin position="25"/>
        <end position="75"/>
    </location>
</feature>
<dbReference type="STRING" id="426428.A0A0D2XAS5"/>
<dbReference type="Proteomes" id="UP000002489">
    <property type="component" value="Unassembled WGS sequence"/>
</dbReference>
<reference evidence="2" key="2">
    <citation type="submission" date="2025-08" db="UniProtKB">
        <authorList>
            <consortium name="EnsemblFungi"/>
        </authorList>
    </citation>
    <scope>IDENTIFICATION</scope>
    <source>
        <strain evidence="2">4287 / CBS 123668 / FGSC 9935 / NRRL 34936</strain>
    </source>
</reference>